<gene>
    <name evidence="1" type="ORF">RG47T_4429</name>
</gene>
<proteinExistence type="predicted"/>
<dbReference type="EMBL" id="MPPL01000001">
    <property type="protein sequence ID" value="OKS88951.1"/>
    <property type="molecule type" value="Genomic_DNA"/>
</dbReference>
<evidence type="ECO:0000313" key="2">
    <source>
        <dbReference type="Proteomes" id="UP000186720"/>
    </source>
</evidence>
<dbReference type="Proteomes" id="UP000186720">
    <property type="component" value="Unassembled WGS sequence"/>
</dbReference>
<sequence>MLRTILNGTLIFFLPGGKSKNCAFAPVMLKAKRKTSKQQLSLNILTALSNNLWL</sequence>
<dbReference type="STRING" id="1302689.RG47T_4429"/>
<comment type="caution">
    <text evidence="1">The sequence shown here is derived from an EMBL/GenBank/DDBJ whole genome shotgun (WGS) entry which is preliminary data.</text>
</comment>
<protein>
    <submittedName>
        <fullName evidence="1">Uncharacterized protein</fullName>
    </submittedName>
</protein>
<name>A0A1Q6A4K8_9SPHI</name>
<keyword evidence="2" id="KW-1185">Reference proteome</keyword>
<accession>A0A1Q6A4K8</accession>
<reference evidence="1 2" key="1">
    <citation type="submission" date="2016-11" db="EMBL/GenBank/DDBJ databases">
        <title>Whole Genome Sequencing of Mucilaginibacter polytrichastri RG4-7(T) isolated from the moss sample.</title>
        <authorList>
            <person name="Li Y."/>
        </authorList>
    </citation>
    <scope>NUCLEOTIDE SEQUENCE [LARGE SCALE GENOMIC DNA]</scope>
    <source>
        <strain evidence="1 2">RG4-7</strain>
    </source>
</reference>
<evidence type="ECO:0000313" key="1">
    <source>
        <dbReference type="EMBL" id="OKS88951.1"/>
    </source>
</evidence>
<organism evidence="1 2">
    <name type="scientific">Mucilaginibacter polytrichastri</name>
    <dbReference type="NCBI Taxonomy" id="1302689"/>
    <lineage>
        <taxon>Bacteria</taxon>
        <taxon>Pseudomonadati</taxon>
        <taxon>Bacteroidota</taxon>
        <taxon>Sphingobacteriia</taxon>
        <taxon>Sphingobacteriales</taxon>
        <taxon>Sphingobacteriaceae</taxon>
        <taxon>Mucilaginibacter</taxon>
    </lineage>
</organism>
<dbReference type="AlphaFoldDB" id="A0A1Q6A4K8"/>